<organism evidence="1 2">
    <name type="scientific">Spiromyces aspiralis</name>
    <dbReference type="NCBI Taxonomy" id="68401"/>
    <lineage>
        <taxon>Eukaryota</taxon>
        <taxon>Fungi</taxon>
        <taxon>Fungi incertae sedis</taxon>
        <taxon>Zoopagomycota</taxon>
        <taxon>Kickxellomycotina</taxon>
        <taxon>Kickxellomycetes</taxon>
        <taxon>Kickxellales</taxon>
        <taxon>Kickxellaceae</taxon>
        <taxon>Spiromyces</taxon>
    </lineage>
</organism>
<keyword evidence="2" id="KW-1185">Reference proteome</keyword>
<comment type="caution">
    <text evidence="1">The sequence shown here is derived from an EMBL/GenBank/DDBJ whole genome shotgun (WGS) entry which is preliminary data.</text>
</comment>
<accession>A0ACC1HFX5</accession>
<evidence type="ECO:0000313" key="1">
    <source>
        <dbReference type="EMBL" id="KAJ1673234.1"/>
    </source>
</evidence>
<proteinExistence type="predicted"/>
<reference evidence="1" key="1">
    <citation type="submission" date="2022-06" db="EMBL/GenBank/DDBJ databases">
        <title>Phylogenomic reconstructions and comparative analyses of Kickxellomycotina fungi.</title>
        <authorList>
            <person name="Reynolds N.K."/>
            <person name="Stajich J.E."/>
            <person name="Barry K."/>
            <person name="Grigoriev I.V."/>
            <person name="Crous P."/>
            <person name="Smith M.E."/>
        </authorList>
    </citation>
    <scope>NUCLEOTIDE SEQUENCE</scope>
    <source>
        <strain evidence="1">RSA 2271</strain>
    </source>
</reference>
<dbReference type="EMBL" id="JAMZIH010007212">
    <property type="protein sequence ID" value="KAJ1673234.1"/>
    <property type="molecule type" value="Genomic_DNA"/>
</dbReference>
<name>A0ACC1HFX5_9FUNG</name>
<dbReference type="Proteomes" id="UP001145114">
    <property type="component" value="Unassembled WGS sequence"/>
</dbReference>
<sequence length="431" mass="47367">QPQDKPERRDEGASLKSKQNLRVAAVAATNVTPKSEAESASTINPALHAKDEEPPPQSQVYRGDSRYPGGEPRNFRRRPNGQQINVVENLAAGFNPRAHGHHPEDDRFRRRFPAAEGRRGQAHPSYRREQPGRGIAGDHSDGPANLQTEGRLWNRQTLGEPRARVSIIKRRERVEDSVGRRDNTGAQHNAGQESRSHSSRAISQDYLNPERDTPDMPTPDRLTGQPFPSFRDGRVTILTRVTKDSPDADKDARIAPSSDRDMARPDDVSAPRDNTPNDRRQHAVCGASTEFNIDHPATSEPNGNGPGKGPEKRVQFDRQRPRRNSHNSTRIAPLGGDGPRNGRRSGVGRGNSPSNRSGNINARRPVSPDSALSWRRRDPVPKATLREETTLQIKAEESAPTQSIAPSTGGDHAAEAANYDTPTSFSGDRVG</sequence>
<feature type="non-terminal residue" evidence="1">
    <location>
        <position position="1"/>
    </location>
</feature>
<protein>
    <submittedName>
        <fullName evidence="1">Uncharacterized protein</fullName>
    </submittedName>
</protein>
<evidence type="ECO:0000313" key="2">
    <source>
        <dbReference type="Proteomes" id="UP001145114"/>
    </source>
</evidence>
<feature type="non-terminal residue" evidence="1">
    <location>
        <position position="431"/>
    </location>
</feature>
<gene>
    <name evidence="1" type="ORF">EV182_005639</name>
</gene>